<keyword evidence="11" id="KW-1185">Reference proteome</keyword>
<keyword evidence="2 9" id="KW-0808">Transferase</keyword>
<evidence type="ECO:0000256" key="1">
    <source>
        <dbReference type="ARBA" id="ARBA00022516"/>
    </source>
</evidence>
<evidence type="ECO:0000256" key="8">
    <source>
        <dbReference type="ARBA" id="ARBA00048318"/>
    </source>
</evidence>
<dbReference type="OrthoDB" id="2381757at2"/>
<keyword evidence="4 9" id="KW-0460">Magnesium</keyword>
<evidence type="ECO:0000256" key="9">
    <source>
        <dbReference type="HAMAP-Rule" id="MF_00112"/>
    </source>
</evidence>
<feature type="binding site" evidence="9">
    <location>
        <position position="14"/>
    </location>
    <ligand>
        <name>sn-glycerol 1-phosphate</name>
        <dbReference type="ChEBI" id="CHEBI:57685"/>
    </ligand>
</feature>
<keyword evidence="5 9" id="KW-0443">Lipid metabolism</keyword>
<comment type="catalytic activity">
    <reaction evidence="8 9">
        <text>sn-glycerol 1-phosphate + all-trans-heptaprenyl diphosphate = 3-heptaprenyl-sn-glycero-1-phosphate + diphosphate</text>
        <dbReference type="Rhea" id="RHEA:33495"/>
        <dbReference type="ChEBI" id="CHEBI:33019"/>
        <dbReference type="ChEBI" id="CHEBI:57685"/>
        <dbReference type="ChEBI" id="CHEBI:58206"/>
        <dbReference type="ChEBI" id="CHEBI:64781"/>
        <dbReference type="EC" id="2.5.1.n9"/>
    </reaction>
</comment>
<evidence type="ECO:0000256" key="3">
    <source>
        <dbReference type="ARBA" id="ARBA00022723"/>
    </source>
</evidence>
<dbReference type="Pfam" id="PF01884">
    <property type="entry name" value="PcrB"/>
    <property type="match status" value="1"/>
</dbReference>
<dbReference type="InterPro" id="IPR038597">
    <property type="entry name" value="GGGP/HepGP_synthase_sf"/>
</dbReference>
<dbReference type="GO" id="GO:0120536">
    <property type="term" value="F:heptaprenylglyceryl phosphate synthase activity"/>
    <property type="evidence" value="ECO:0007669"/>
    <property type="project" value="UniProtKB-ARBA"/>
</dbReference>
<dbReference type="NCBIfam" id="TIGR01768">
    <property type="entry name" value="GGGP-family"/>
    <property type="match status" value="1"/>
</dbReference>
<evidence type="ECO:0000313" key="11">
    <source>
        <dbReference type="Proteomes" id="UP000294937"/>
    </source>
</evidence>
<comment type="subunit">
    <text evidence="9">Homodimer.</text>
</comment>
<comment type="caution">
    <text evidence="9">Lacks conserved residue(s) required for the propagation of feature annotation.</text>
</comment>
<feature type="binding site" evidence="9">
    <location>
        <begin position="161"/>
        <end position="166"/>
    </location>
    <ligand>
        <name>sn-glycerol 1-phosphate</name>
        <dbReference type="ChEBI" id="CHEBI:57685"/>
    </ligand>
</feature>
<evidence type="ECO:0000256" key="6">
    <source>
        <dbReference type="ARBA" id="ARBA00023209"/>
    </source>
</evidence>
<comment type="pathway">
    <text evidence="9">Membrane lipid metabolism; glycerophospholipid metabolism.</text>
</comment>
<feature type="binding site" evidence="9">
    <location>
        <position position="191"/>
    </location>
    <ligand>
        <name>sn-glycerol 1-phosphate</name>
        <dbReference type="ChEBI" id="CHEBI:57685"/>
    </ligand>
</feature>
<dbReference type="EMBL" id="SMAG01000002">
    <property type="protein sequence ID" value="TCS95899.1"/>
    <property type="molecule type" value="Genomic_DNA"/>
</dbReference>
<dbReference type="Gene3D" id="3.20.20.390">
    <property type="entry name" value="FMN-linked oxidoreductases"/>
    <property type="match status" value="1"/>
</dbReference>
<evidence type="ECO:0000256" key="7">
    <source>
        <dbReference type="ARBA" id="ARBA00023264"/>
    </source>
</evidence>
<dbReference type="InterPro" id="IPR039074">
    <property type="entry name" value="GGGP/HepGP_synthase_I"/>
</dbReference>
<feature type="binding site" evidence="9">
    <location>
        <position position="42"/>
    </location>
    <ligand>
        <name>Mg(2+)</name>
        <dbReference type="ChEBI" id="CHEBI:18420"/>
    </ligand>
</feature>
<evidence type="ECO:0000256" key="4">
    <source>
        <dbReference type="ARBA" id="ARBA00022842"/>
    </source>
</evidence>
<dbReference type="GO" id="GO:0046474">
    <property type="term" value="P:glycerophospholipid biosynthetic process"/>
    <property type="evidence" value="ECO:0007669"/>
    <property type="project" value="UniProtKB-UniRule"/>
</dbReference>
<proteinExistence type="inferred from homology"/>
<comment type="function">
    <text evidence="9">Prenyltransferase that catalyzes in vivo the transfer of the heptaprenyl moiety of heptaprenyl pyrophosphate (HepPP; 35 carbon atoms) to the C3 hydroxyl of sn-glycerol-1-phosphate (G1P), producing heptaprenylglyceryl phosphate (HepGP). This reaction is an ether-bond-formation step in the biosynthesis of archaea-type G1P-based membrane lipids found in Bacillales.</text>
</comment>
<keyword evidence="3 9" id="KW-0479">Metal-binding</keyword>
<gene>
    <name evidence="9" type="primary">pcrB</name>
    <name evidence="10" type="ORF">EDD58_102481</name>
</gene>
<comment type="similarity">
    <text evidence="9">Belongs to the GGGP/HepGP synthase family. Group I subfamily.</text>
</comment>
<dbReference type="AlphaFoldDB" id="A0A4R3L8B6"/>
<comment type="caution">
    <text evidence="10">The sequence shown here is derived from an EMBL/GenBank/DDBJ whole genome shotgun (WGS) entry which is preliminary data.</text>
</comment>
<evidence type="ECO:0000313" key="10">
    <source>
        <dbReference type="EMBL" id="TCS95899.1"/>
    </source>
</evidence>
<dbReference type="SUPFAM" id="SSF51395">
    <property type="entry name" value="FMN-linked oxidoreductases"/>
    <property type="match status" value="1"/>
</dbReference>
<dbReference type="PANTHER" id="PTHR40029">
    <property type="match status" value="1"/>
</dbReference>
<protein>
    <recommendedName>
        <fullName evidence="9">Heptaprenylglyceryl phosphate synthase</fullName>
        <shortName evidence="9">HepGP synthase</shortName>
        <ecNumber evidence="9">2.5.1.n9</ecNumber>
    </recommendedName>
    <alternativeName>
        <fullName evidence="9">Glycerol-1-phosphate heptaprenyltransferase</fullName>
    </alternativeName>
</protein>
<dbReference type="PANTHER" id="PTHR40029:SF2">
    <property type="entry name" value="HEPTAPRENYLGLYCERYL PHOSPHATE SYNTHASE"/>
    <property type="match status" value="1"/>
</dbReference>
<reference evidence="10 11" key="1">
    <citation type="submission" date="2019-03" db="EMBL/GenBank/DDBJ databases">
        <title>Genomic Encyclopedia of Type Strains, Phase IV (KMG-IV): sequencing the most valuable type-strain genomes for metagenomic binning, comparative biology and taxonomic classification.</title>
        <authorList>
            <person name="Goeker M."/>
        </authorList>
    </citation>
    <scope>NUCLEOTIDE SEQUENCE [LARGE SCALE GENOMIC DNA]</scope>
    <source>
        <strain evidence="10 11">DSM 45707</strain>
    </source>
</reference>
<accession>A0A4R3L8B6</accession>
<dbReference type="RefSeq" id="WP_131923862.1">
    <property type="nucleotide sequence ID" value="NZ_SMAG01000002.1"/>
</dbReference>
<dbReference type="GO" id="GO:0000287">
    <property type="term" value="F:magnesium ion binding"/>
    <property type="evidence" value="ECO:0007669"/>
    <property type="project" value="UniProtKB-UniRule"/>
</dbReference>
<dbReference type="NCBIfam" id="NF003199">
    <property type="entry name" value="PRK04169.1-3"/>
    <property type="match status" value="1"/>
</dbReference>
<name>A0A4R3L8B6_9BACL</name>
<dbReference type="CDD" id="cd02812">
    <property type="entry name" value="PcrB_like"/>
    <property type="match status" value="1"/>
</dbReference>
<evidence type="ECO:0000256" key="2">
    <source>
        <dbReference type="ARBA" id="ARBA00022679"/>
    </source>
</evidence>
<feature type="binding site" evidence="9">
    <location>
        <position position="16"/>
    </location>
    <ligand>
        <name>Mg(2+)</name>
        <dbReference type="ChEBI" id="CHEBI:18420"/>
    </ligand>
</feature>
<sequence length="235" mass="26415">MLTEKVKQWRHAFKLDPNKVLSDLALQMIGHSGTDVLIVGGTDGITFENTWSLLKRIRKYSIPCVQEISTDSAVVPGFDGYLIPSVCNTEQAQWIHGAHLKAIKKYGDFIPWQQVCMEGYVVLNSDAKVARLTGAQTTLQRADLVAYARLIEHLYRFPLMYIEYSGTFGNIQMVQAAKKELKNTRLIYGGGITTEDQARTMAEWADTIVVGNLIYTNVQKALQTVGWVKETTVQR</sequence>
<dbReference type="EC" id="2.5.1.n9" evidence="9"/>
<organism evidence="10 11">
    <name type="scientific">Hazenella coriacea</name>
    <dbReference type="NCBI Taxonomy" id="1179467"/>
    <lineage>
        <taxon>Bacteria</taxon>
        <taxon>Bacillati</taxon>
        <taxon>Bacillota</taxon>
        <taxon>Bacilli</taxon>
        <taxon>Bacillales</taxon>
        <taxon>Thermoactinomycetaceae</taxon>
        <taxon>Hazenella</taxon>
    </lineage>
</organism>
<feature type="binding site" evidence="9">
    <location>
        <begin position="211"/>
        <end position="212"/>
    </location>
    <ligand>
        <name>sn-glycerol 1-phosphate</name>
        <dbReference type="ChEBI" id="CHEBI:57685"/>
    </ligand>
</feature>
<dbReference type="InterPro" id="IPR008205">
    <property type="entry name" value="GGGP_HepGP_synthase"/>
</dbReference>
<dbReference type="NCBIfam" id="NF003197">
    <property type="entry name" value="PRK04169.1-1"/>
    <property type="match status" value="1"/>
</dbReference>
<comment type="cofactor">
    <cofactor evidence="9">
        <name>Mg(2+)</name>
        <dbReference type="ChEBI" id="CHEBI:18420"/>
    </cofactor>
</comment>
<evidence type="ECO:0000256" key="5">
    <source>
        <dbReference type="ARBA" id="ARBA00023098"/>
    </source>
</evidence>
<dbReference type="HAMAP" id="MF_00112">
    <property type="entry name" value="GGGP_HepGP_synthase"/>
    <property type="match status" value="1"/>
</dbReference>
<dbReference type="UniPathway" id="UPA00940"/>
<keyword evidence="7 9" id="KW-1208">Phospholipid metabolism</keyword>
<keyword evidence="1 9" id="KW-0444">Lipid biosynthesis</keyword>
<keyword evidence="6 9" id="KW-0594">Phospholipid biosynthesis</keyword>
<dbReference type="Proteomes" id="UP000294937">
    <property type="component" value="Unassembled WGS sequence"/>
</dbReference>